<dbReference type="PROSITE" id="PS50075">
    <property type="entry name" value="CARRIER"/>
    <property type="match status" value="1"/>
</dbReference>
<dbReference type="InterPro" id="IPR036736">
    <property type="entry name" value="ACP-like_sf"/>
</dbReference>
<keyword evidence="1" id="KW-0596">Phosphopantetheine</keyword>
<dbReference type="Proteomes" id="UP000694865">
    <property type="component" value="Unplaced"/>
</dbReference>
<proteinExistence type="predicted"/>
<dbReference type="GeneID" id="102808251"/>
<feature type="domain" description="Carrier" evidence="3">
    <location>
        <begin position="165"/>
        <end position="241"/>
    </location>
</feature>
<dbReference type="RefSeq" id="XP_006813623.1">
    <property type="nucleotide sequence ID" value="XM_006813560.1"/>
</dbReference>
<dbReference type="Pfam" id="PF00550">
    <property type="entry name" value="PP-binding"/>
    <property type="match status" value="1"/>
</dbReference>
<dbReference type="SUPFAM" id="SSF56801">
    <property type="entry name" value="Acetyl-CoA synthetase-like"/>
    <property type="match status" value="1"/>
</dbReference>
<name>A0ABM0M0T2_SACKO</name>
<dbReference type="InterPro" id="IPR009081">
    <property type="entry name" value="PP-bd_ACP"/>
</dbReference>
<keyword evidence="2" id="KW-0597">Phosphoprotein</keyword>
<dbReference type="InterPro" id="IPR045851">
    <property type="entry name" value="AMP-bd_C_sf"/>
</dbReference>
<keyword evidence="4" id="KW-1185">Reference proteome</keyword>
<evidence type="ECO:0000259" key="3">
    <source>
        <dbReference type="PROSITE" id="PS50075"/>
    </source>
</evidence>
<evidence type="ECO:0000256" key="2">
    <source>
        <dbReference type="ARBA" id="ARBA00022553"/>
    </source>
</evidence>
<protein>
    <submittedName>
        <fullName evidence="5">Nonribosomal peptide synthetase 13-like</fullName>
    </submittedName>
</protein>
<reference evidence="5" key="1">
    <citation type="submission" date="2025-08" db="UniProtKB">
        <authorList>
            <consortium name="RefSeq"/>
        </authorList>
    </citation>
    <scope>IDENTIFICATION</scope>
    <source>
        <tissue evidence="5">Testes</tissue>
    </source>
</reference>
<accession>A0ABM0M0T2</accession>
<dbReference type="Gene3D" id="3.30.300.30">
    <property type="match status" value="1"/>
</dbReference>
<dbReference type="Gene3D" id="3.40.630.30">
    <property type="match status" value="1"/>
</dbReference>
<evidence type="ECO:0000313" key="4">
    <source>
        <dbReference type="Proteomes" id="UP000694865"/>
    </source>
</evidence>
<evidence type="ECO:0000256" key="1">
    <source>
        <dbReference type="ARBA" id="ARBA00022450"/>
    </source>
</evidence>
<gene>
    <name evidence="5" type="primary">LOC102808251</name>
</gene>
<dbReference type="InterPro" id="IPR006162">
    <property type="entry name" value="Ppantetheine_attach_site"/>
</dbReference>
<dbReference type="Gene3D" id="1.10.1200.10">
    <property type="entry name" value="ACP-like"/>
    <property type="match status" value="1"/>
</dbReference>
<evidence type="ECO:0000313" key="5">
    <source>
        <dbReference type="RefSeq" id="XP_006813623.1"/>
    </source>
</evidence>
<dbReference type="PANTHER" id="PTHR44845:SF6">
    <property type="entry name" value="BETA-ALANINE-ACTIVATING ENZYME"/>
    <property type="match status" value="1"/>
</dbReference>
<dbReference type="PROSITE" id="PS00012">
    <property type="entry name" value="PHOSPHOPANTETHEINE"/>
    <property type="match status" value="1"/>
</dbReference>
<dbReference type="SUPFAM" id="SSF47336">
    <property type="entry name" value="ACP-like"/>
    <property type="match status" value="1"/>
</dbReference>
<dbReference type="PANTHER" id="PTHR44845">
    <property type="entry name" value="CARRIER DOMAIN-CONTAINING PROTEIN"/>
    <property type="match status" value="1"/>
</dbReference>
<dbReference type="Gene3D" id="2.30.38.10">
    <property type="entry name" value="Luciferase, Domain 3"/>
    <property type="match status" value="1"/>
</dbReference>
<sequence>MAYISGPSVSYGYLNSSENSDKFISNPFETDNEHKVMCRSGDFMKLIHCEATGKRLLMYEGRTDNVINFHGIEMAFCDIKEVEQVVVVFRDEVEQTLVAYCKPVDGVKEWKQESVYQQLKFILPSTVIPTIVPVNNFPLLPNGKINKSDLAKESAFRVEMKTDENDYSFKALIIRSAVARVLNLTERDVSLKHNYFQLGGNSLNAVEVIMKLRAGGLTVEMMDFFAAECLKDVIDPTKKTTTKSDIDEDYEIVYINVVAKEDIDNACLMAAIRFVDTNPLIASLNVDRQRAIDWLMTYFEHLLLHSKEFSFLIYRKSDRRIVAVSQNEDLMSSNRLQDETLGNCLPLQALPDALNTAIEEIKRLVQVNAPSQWLHVGVSAVSDEVDIELVPRIQKLVDMEINRLAGRLGMCGIYNHDFTIAAALSIGYVELSSSKLLRDYEYDGYKHFSNIHPADHRFHFLIKHL</sequence>
<organism evidence="4 5">
    <name type="scientific">Saccoglossus kowalevskii</name>
    <name type="common">Acorn worm</name>
    <dbReference type="NCBI Taxonomy" id="10224"/>
    <lineage>
        <taxon>Eukaryota</taxon>
        <taxon>Metazoa</taxon>
        <taxon>Hemichordata</taxon>
        <taxon>Enteropneusta</taxon>
        <taxon>Harrimaniidae</taxon>
        <taxon>Saccoglossus</taxon>
    </lineage>
</organism>